<dbReference type="InParanoid" id="G3JNI0"/>
<evidence type="ECO:0000256" key="5">
    <source>
        <dbReference type="ARBA" id="ARBA00023136"/>
    </source>
</evidence>
<dbReference type="GO" id="GO:0022857">
    <property type="term" value="F:transmembrane transporter activity"/>
    <property type="evidence" value="ECO:0007669"/>
    <property type="project" value="InterPro"/>
</dbReference>
<name>G3JNI0_CORMM</name>
<evidence type="ECO:0000256" key="2">
    <source>
        <dbReference type="ARBA" id="ARBA00022448"/>
    </source>
</evidence>
<dbReference type="HOGENOM" id="CLU_000960_22_0_1"/>
<dbReference type="PANTHER" id="PTHR23501">
    <property type="entry name" value="MAJOR FACILITATOR SUPERFAMILY"/>
    <property type="match status" value="1"/>
</dbReference>
<feature type="transmembrane region" description="Helical" evidence="8">
    <location>
        <begin position="275"/>
        <end position="294"/>
    </location>
</feature>
<keyword evidence="3 8" id="KW-0812">Transmembrane</keyword>
<evidence type="ECO:0000256" key="8">
    <source>
        <dbReference type="SAM" id="Phobius"/>
    </source>
</evidence>
<feature type="transmembrane region" description="Helical" evidence="8">
    <location>
        <begin position="238"/>
        <end position="263"/>
    </location>
</feature>
<feature type="region of interest" description="Disordered" evidence="7">
    <location>
        <begin position="184"/>
        <end position="204"/>
    </location>
</feature>
<evidence type="ECO:0000256" key="1">
    <source>
        <dbReference type="ARBA" id="ARBA00004141"/>
    </source>
</evidence>
<evidence type="ECO:0000256" key="3">
    <source>
        <dbReference type="ARBA" id="ARBA00022692"/>
    </source>
</evidence>
<feature type="region of interest" description="Disordered" evidence="7">
    <location>
        <begin position="1"/>
        <end position="34"/>
    </location>
</feature>
<comment type="subcellular location">
    <subcellularLocation>
        <location evidence="1">Membrane</location>
        <topology evidence="1">Multi-pass membrane protein</topology>
    </subcellularLocation>
</comment>
<evidence type="ECO:0000256" key="6">
    <source>
        <dbReference type="ARBA" id="ARBA00023180"/>
    </source>
</evidence>
<evidence type="ECO:0000256" key="4">
    <source>
        <dbReference type="ARBA" id="ARBA00022989"/>
    </source>
</evidence>
<dbReference type="eggNOG" id="KOG0254">
    <property type="taxonomic scope" value="Eukaryota"/>
</dbReference>
<feature type="transmembrane region" description="Helical" evidence="8">
    <location>
        <begin position="502"/>
        <end position="527"/>
    </location>
</feature>
<dbReference type="CDD" id="cd17502">
    <property type="entry name" value="MFS_Azr1_MDR_like"/>
    <property type="match status" value="1"/>
</dbReference>
<feature type="domain" description="Major facilitator superfamily (MFS) profile" evidence="9">
    <location>
        <begin position="241"/>
        <end position="734"/>
    </location>
</feature>
<dbReference type="Gene3D" id="1.20.1250.20">
    <property type="entry name" value="MFS general substrate transporter like domains"/>
    <property type="match status" value="1"/>
</dbReference>
<dbReference type="GO" id="GO:0005886">
    <property type="term" value="C:plasma membrane"/>
    <property type="evidence" value="ECO:0007669"/>
    <property type="project" value="TreeGrafter"/>
</dbReference>
<gene>
    <name evidence="10" type="ORF">CCM_08073</name>
</gene>
<dbReference type="EMBL" id="JH126404">
    <property type="protein sequence ID" value="EGX89820.1"/>
    <property type="molecule type" value="Genomic_DNA"/>
</dbReference>
<dbReference type="PRINTS" id="PR01036">
    <property type="entry name" value="TCRTETB"/>
</dbReference>
<evidence type="ECO:0000256" key="7">
    <source>
        <dbReference type="SAM" id="MobiDB-lite"/>
    </source>
</evidence>
<evidence type="ECO:0000259" key="9">
    <source>
        <dbReference type="PROSITE" id="PS50850"/>
    </source>
</evidence>
<dbReference type="InterPro" id="IPR036259">
    <property type="entry name" value="MFS_trans_sf"/>
</dbReference>
<keyword evidence="11" id="KW-1185">Reference proteome</keyword>
<dbReference type="InterPro" id="IPR005829">
    <property type="entry name" value="Sugar_transporter_CS"/>
</dbReference>
<dbReference type="OMA" id="WIANAYL"/>
<proteinExistence type="predicted"/>
<evidence type="ECO:0000313" key="11">
    <source>
        <dbReference type="Proteomes" id="UP000001610"/>
    </source>
</evidence>
<dbReference type="AlphaFoldDB" id="G3JNI0"/>
<sequence length="767" mass="83665">MYTQIQSHPRTSRVAYQPTSSEARRKKRPSAAVTRERGDGYNFQIQVFIESRAWGYDLTWAALLPFIDRSRAPLLLLLRKACGPSINPLRCRAANSDSAVLAESYDLIAASDVTLQGAELRKWSTSEWLPADHFRPPQFGDLITPLGRDPSLTPLPSLAELFLFRPSFEQLVLPNTGFYDPASTMADKHETTTPTDASSANDPDPAAAAAIYEPAAAESKEAEAIAAPPPAARKSWRFWAVFGSLCLATWLVAVESTVVSTALPVITREISAGDSYIWILNVYLLTSCTFIPLTGQAADLWGRRNAMLGAISLFALGSGLAGGASNLAMLIAGRAVQGIGGGGISFLLQVIVCDLVALRERGTYMGYVLLFFMVGTATGPVIGGAIVQRTSWRWIFYINLPVAGLTLVLNFLFLKLKYKDEGSFRDKLKRIDWAGNILLTLAVVSVLIALSWGGARYPWSSYQVLVPFLLGILGLVVFHLYEMMPWVKAPILPERLFKRRTPAAALLIAFLQFFTMYYSILGLPIYFQGVKGQTPLQSGVSFLPISTLSVFVGIVAGVIMSKTGRFKMLHVAAFVLKAVGMGLFSHFNRDTSRAEYICIELIFAIGIGCLATSGLPGVQADLTDEDTALSTAAYDFMRAYGAIWGVSVPAAVFNSRSRSLAAQVSDPDVRAILGRGGAYEFVTFSNPHDRKFSDQVLEQITGVFSDSMRTAWYVGLAFCLLGFLLAWCEKNLKLRETLETEFGLEEEKKIGPGDVENGKAEATSDAS</sequence>
<feature type="transmembrane region" description="Helical" evidence="8">
    <location>
        <begin position="433"/>
        <end position="455"/>
    </location>
</feature>
<organism evidence="10 11">
    <name type="scientific">Cordyceps militaris (strain CM01)</name>
    <name type="common">Caterpillar fungus</name>
    <dbReference type="NCBI Taxonomy" id="983644"/>
    <lineage>
        <taxon>Eukaryota</taxon>
        <taxon>Fungi</taxon>
        <taxon>Dikarya</taxon>
        <taxon>Ascomycota</taxon>
        <taxon>Pezizomycotina</taxon>
        <taxon>Sordariomycetes</taxon>
        <taxon>Hypocreomycetidae</taxon>
        <taxon>Hypocreales</taxon>
        <taxon>Cordycipitaceae</taxon>
        <taxon>Cordyceps</taxon>
    </lineage>
</organism>
<keyword evidence="5 8" id="KW-0472">Membrane</keyword>
<dbReference type="PROSITE" id="PS50850">
    <property type="entry name" value="MFS"/>
    <property type="match status" value="1"/>
</dbReference>
<dbReference type="Proteomes" id="UP000001610">
    <property type="component" value="Unassembled WGS sequence"/>
</dbReference>
<dbReference type="OrthoDB" id="10021397at2759"/>
<reference evidence="10 11" key="1">
    <citation type="journal article" date="2011" name="Genome Biol.">
        <title>Genome sequence of the insect pathogenic fungus Cordyceps militaris, a valued traditional Chinese medicine.</title>
        <authorList>
            <person name="Zheng P."/>
            <person name="Xia Y."/>
            <person name="Xiao G."/>
            <person name="Xiong C."/>
            <person name="Hu X."/>
            <person name="Zhang S."/>
            <person name="Zheng H."/>
            <person name="Huang Y."/>
            <person name="Zhou Y."/>
            <person name="Wang S."/>
            <person name="Zhao G.P."/>
            <person name="Liu X."/>
            <person name="St Leger R.J."/>
            <person name="Wang C."/>
        </authorList>
    </citation>
    <scope>NUCLEOTIDE SEQUENCE [LARGE SCALE GENOMIC DNA]</scope>
    <source>
        <strain evidence="10 11">CM01</strain>
    </source>
</reference>
<feature type="transmembrane region" description="Helical" evidence="8">
    <location>
        <begin position="394"/>
        <end position="413"/>
    </location>
</feature>
<feature type="transmembrane region" description="Helical" evidence="8">
    <location>
        <begin position="306"/>
        <end position="332"/>
    </location>
</feature>
<protein>
    <submittedName>
        <fullName evidence="10">Major facilitator superfamily transporter</fullName>
    </submittedName>
</protein>
<dbReference type="GeneID" id="18170082"/>
<accession>G3JNI0</accession>
<keyword evidence="4 8" id="KW-1133">Transmembrane helix</keyword>
<keyword evidence="6" id="KW-0325">Glycoprotein</keyword>
<feature type="transmembrane region" description="Helical" evidence="8">
    <location>
        <begin position="461"/>
        <end position="481"/>
    </location>
</feature>
<evidence type="ECO:0000313" key="10">
    <source>
        <dbReference type="EMBL" id="EGX89820.1"/>
    </source>
</evidence>
<dbReference type="InterPro" id="IPR020846">
    <property type="entry name" value="MFS_dom"/>
</dbReference>
<keyword evidence="2" id="KW-0813">Transport</keyword>
<dbReference type="InterPro" id="IPR011701">
    <property type="entry name" value="MFS"/>
</dbReference>
<dbReference type="SUPFAM" id="SSF103473">
    <property type="entry name" value="MFS general substrate transporter"/>
    <property type="match status" value="1"/>
</dbReference>
<feature type="transmembrane region" description="Helical" evidence="8">
    <location>
        <begin position="338"/>
        <end position="357"/>
    </location>
</feature>
<feature type="transmembrane region" description="Helical" evidence="8">
    <location>
        <begin position="710"/>
        <end position="728"/>
    </location>
</feature>
<dbReference type="PROSITE" id="PS00216">
    <property type="entry name" value="SUGAR_TRANSPORT_1"/>
    <property type="match status" value="1"/>
</dbReference>
<dbReference type="RefSeq" id="XP_006673275.1">
    <property type="nucleotide sequence ID" value="XM_006673212.1"/>
</dbReference>
<dbReference type="FunCoup" id="G3JNI0">
    <property type="interactions" value="26"/>
</dbReference>
<dbReference type="Pfam" id="PF07690">
    <property type="entry name" value="MFS_1"/>
    <property type="match status" value="1"/>
</dbReference>
<feature type="transmembrane region" description="Helical" evidence="8">
    <location>
        <begin position="539"/>
        <end position="561"/>
    </location>
</feature>
<feature type="transmembrane region" description="Helical" evidence="8">
    <location>
        <begin position="364"/>
        <end position="388"/>
    </location>
</feature>
<dbReference type="PANTHER" id="PTHR23501:SF187">
    <property type="entry name" value="MAJOR FACILITATOR SUPERFAMILY (MFS) PROFILE DOMAIN-CONTAINING PROTEIN"/>
    <property type="match status" value="1"/>
</dbReference>
<dbReference type="KEGG" id="cmt:CCM_08073"/>
<dbReference type="VEuPathDB" id="FungiDB:CCM_08073"/>
<dbReference type="Gene3D" id="1.20.1720.10">
    <property type="entry name" value="Multidrug resistance protein D"/>
    <property type="match status" value="1"/>
</dbReference>